<evidence type="ECO:0000313" key="8">
    <source>
        <dbReference type="Proteomes" id="UP000476338"/>
    </source>
</evidence>
<evidence type="ECO:0000313" key="7">
    <source>
        <dbReference type="EMBL" id="MSN96972.1"/>
    </source>
</evidence>
<dbReference type="GO" id="GO:0022627">
    <property type="term" value="C:cytosolic small ribosomal subunit"/>
    <property type="evidence" value="ECO:0007669"/>
    <property type="project" value="TreeGrafter"/>
</dbReference>
<keyword evidence="4 6" id="KW-0699">rRNA-binding</keyword>
<evidence type="ECO:0000256" key="3">
    <source>
        <dbReference type="ARBA" id="ARBA00064542"/>
    </source>
</evidence>
<dbReference type="PROSITE" id="PS00362">
    <property type="entry name" value="RIBOSOMAL_S15"/>
    <property type="match status" value="1"/>
</dbReference>
<dbReference type="NCBIfam" id="TIGR00952">
    <property type="entry name" value="S15_bact"/>
    <property type="match status" value="1"/>
</dbReference>
<comment type="function">
    <text evidence="4 6">One of the primary rRNA binding proteins, it binds directly to 16S rRNA where it helps nucleate assembly of the platform of the 30S subunit by binding and bridging several RNA helices of the 16S rRNA.</text>
</comment>
<dbReference type="FunFam" id="1.10.287.10:FF:000002">
    <property type="entry name" value="30S ribosomal protein S15"/>
    <property type="match status" value="1"/>
</dbReference>
<evidence type="ECO:0000256" key="1">
    <source>
        <dbReference type="ARBA" id="ARBA00022980"/>
    </source>
</evidence>
<comment type="function">
    <text evidence="4">Forms an intersubunit bridge (bridge B4) with the 23S rRNA of the 50S subunit in the ribosome.</text>
</comment>
<dbReference type="PANTHER" id="PTHR23321">
    <property type="entry name" value="RIBOSOMAL PROTEIN S15, BACTERIAL AND ORGANELLAR"/>
    <property type="match status" value="1"/>
</dbReference>
<gene>
    <name evidence="4 7" type="primary">rpsO</name>
    <name evidence="7" type="ORF">F1B92_07340</name>
</gene>
<dbReference type="HAMAP" id="MF_01343_B">
    <property type="entry name" value="Ribosomal_uS15_B"/>
    <property type="match status" value="1"/>
</dbReference>
<comment type="caution">
    <text evidence="7">The sequence shown here is derived from an EMBL/GenBank/DDBJ whole genome shotgun (WGS) entry which is preliminary data.</text>
</comment>
<dbReference type="InterPro" id="IPR005290">
    <property type="entry name" value="Ribosomal_uS15_bac-type"/>
</dbReference>
<dbReference type="EMBL" id="VWSJ01000031">
    <property type="protein sequence ID" value="MSN96972.1"/>
    <property type="molecule type" value="Genomic_DNA"/>
</dbReference>
<reference evidence="7 8" key="2">
    <citation type="submission" date="2020-03" db="EMBL/GenBank/DDBJ databases">
        <title>Campylobacter portucalensis sp. nov., a new species of Campylobacter isolated from the reproductive tract of bulls.</title>
        <authorList>
            <person name="Silva M.F."/>
            <person name="Pereira G."/>
            <person name="Carneiro C."/>
            <person name="Hemphill A."/>
            <person name="Mateus L."/>
            <person name="Lopes-Da-Costa L."/>
            <person name="Silva E."/>
        </authorList>
    </citation>
    <scope>NUCLEOTIDE SEQUENCE [LARGE SCALE GENOMIC DNA]</scope>
    <source>
        <strain evidence="7 8">FMV-PI01</strain>
    </source>
</reference>
<dbReference type="Pfam" id="PF00312">
    <property type="entry name" value="Ribosomal_S15"/>
    <property type="match status" value="1"/>
</dbReference>
<organism evidence="7 8">
    <name type="scientific">Campylobacter portucalensis</name>
    <dbReference type="NCBI Taxonomy" id="2608384"/>
    <lineage>
        <taxon>Bacteria</taxon>
        <taxon>Pseudomonadati</taxon>
        <taxon>Campylobacterota</taxon>
        <taxon>Epsilonproteobacteria</taxon>
        <taxon>Campylobacterales</taxon>
        <taxon>Campylobacteraceae</taxon>
        <taxon>Campylobacter</taxon>
    </lineage>
</organism>
<keyword evidence="8" id="KW-1185">Reference proteome</keyword>
<accession>A0A6L5WKN8</accession>
<evidence type="ECO:0000256" key="5">
    <source>
        <dbReference type="RuleBase" id="RU003919"/>
    </source>
</evidence>
<dbReference type="Gene3D" id="6.10.250.3130">
    <property type="match status" value="1"/>
</dbReference>
<evidence type="ECO:0000256" key="6">
    <source>
        <dbReference type="RuleBase" id="RU004524"/>
    </source>
</evidence>
<dbReference type="Gene3D" id="1.10.287.10">
    <property type="entry name" value="S15/NS1, RNA-binding"/>
    <property type="match status" value="1"/>
</dbReference>
<proteinExistence type="inferred from homology"/>
<dbReference type="RefSeq" id="WP_154571226.1">
    <property type="nucleotide sequence ID" value="NZ_VWSJ01000031.1"/>
</dbReference>
<keyword evidence="4 6" id="KW-0694">RNA-binding</keyword>
<dbReference type="Proteomes" id="UP000476338">
    <property type="component" value="Unassembled WGS sequence"/>
</dbReference>
<comment type="similarity">
    <text evidence="4 5">Belongs to the universal ribosomal protein uS15 family.</text>
</comment>
<keyword evidence="2 4" id="KW-0687">Ribonucleoprotein</keyword>
<evidence type="ECO:0000256" key="2">
    <source>
        <dbReference type="ARBA" id="ARBA00023274"/>
    </source>
</evidence>
<dbReference type="GO" id="GO:0019843">
    <property type="term" value="F:rRNA binding"/>
    <property type="evidence" value="ECO:0007669"/>
    <property type="project" value="UniProtKB-UniRule"/>
</dbReference>
<evidence type="ECO:0000256" key="4">
    <source>
        <dbReference type="HAMAP-Rule" id="MF_01343"/>
    </source>
</evidence>
<reference evidence="7 8" key="1">
    <citation type="submission" date="2019-09" db="EMBL/GenBank/DDBJ databases">
        <authorList>
            <person name="Silva M."/>
            <person name="Pereira G."/>
            <person name="Lopes-Da-Costa L."/>
            <person name="Silva E."/>
        </authorList>
    </citation>
    <scope>NUCLEOTIDE SEQUENCE [LARGE SCALE GENOMIC DNA]</scope>
    <source>
        <strain evidence="7 8">FMV-PI01</strain>
    </source>
</reference>
<dbReference type="AlphaFoldDB" id="A0A6L5WKN8"/>
<dbReference type="CDD" id="cd00353">
    <property type="entry name" value="Ribosomal_S15p_S13e"/>
    <property type="match status" value="1"/>
</dbReference>
<name>A0A6L5WKN8_9BACT</name>
<dbReference type="InterPro" id="IPR009068">
    <property type="entry name" value="uS15_NS1_RNA-bd_sf"/>
</dbReference>
<dbReference type="InterPro" id="IPR000589">
    <property type="entry name" value="Ribosomal_uS15"/>
</dbReference>
<dbReference type="GO" id="GO:0003735">
    <property type="term" value="F:structural constituent of ribosome"/>
    <property type="evidence" value="ECO:0007669"/>
    <property type="project" value="InterPro"/>
</dbReference>
<protein>
    <recommendedName>
        <fullName evidence="4">Small ribosomal subunit protein uS15</fullName>
    </recommendedName>
</protein>
<keyword evidence="1 4" id="KW-0689">Ribosomal protein</keyword>
<dbReference type="PANTHER" id="PTHR23321:SF26">
    <property type="entry name" value="SMALL RIBOSOMAL SUBUNIT PROTEIN US15M"/>
    <property type="match status" value="1"/>
</dbReference>
<sequence length="90" mass="10378">MALDKAQKTQIVAKFARKDNDTGSPEVQIALLTTRISELTKHLQSNPKDFSSRLGLLKLVSRRKKLMKYLKATKYEVYTNLINELNLKDR</sequence>
<comment type="subunit">
    <text evidence="3 4">Part of the 30S ribosomal subunit. Forms a bridge to the 50S subunit in the 70S ribosome, contacting the 23S rRNA.</text>
</comment>
<dbReference type="SUPFAM" id="SSF47060">
    <property type="entry name" value="S15/NS1 RNA-binding domain"/>
    <property type="match status" value="1"/>
</dbReference>
<dbReference type="SMART" id="SM01387">
    <property type="entry name" value="Ribosomal_S15"/>
    <property type="match status" value="1"/>
</dbReference>
<dbReference type="GO" id="GO:0006412">
    <property type="term" value="P:translation"/>
    <property type="evidence" value="ECO:0007669"/>
    <property type="project" value="UniProtKB-UniRule"/>
</dbReference>